<protein>
    <submittedName>
        <fullName evidence="14">Efflux RND transporter periplasmic adaptor subunit</fullName>
    </submittedName>
</protein>
<dbReference type="SUPFAM" id="SSF111369">
    <property type="entry name" value="HlyD-like secretion proteins"/>
    <property type="match status" value="1"/>
</dbReference>
<evidence type="ECO:0000256" key="5">
    <source>
        <dbReference type="ARBA" id="ARBA00022519"/>
    </source>
</evidence>
<evidence type="ECO:0000259" key="12">
    <source>
        <dbReference type="Pfam" id="PF25944"/>
    </source>
</evidence>
<dbReference type="GO" id="GO:1990961">
    <property type="term" value="P:xenobiotic detoxification by transmembrane export across the plasma membrane"/>
    <property type="evidence" value="ECO:0007669"/>
    <property type="project" value="InterPro"/>
</dbReference>
<evidence type="ECO:0000313" key="15">
    <source>
        <dbReference type="Proteomes" id="UP000281112"/>
    </source>
</evidence>
<dbReference type="Gene3D" id="2.40.50.100">
    <property type="match status" value="1"/>
</dbReference>
<evidence type="ECO:0000256" key="1">
    <source>
        <dbReference type="ARBA" id="ARBA00004236"/>
    </source>
</evidence>
<feature type="region of interest" description="Disordered" evidence="9">
    <location>
        <begin position="256"/>
        <end position="276"/>
    </location>
</feature>
<dbReference type="GO" id="GO:0019898">
    <property type="term" value="C:extrinsic component of membrane"/>
    <property type="evidence" value="ECO:0007669"/>
    <property type="project" value="InterPro"/>
</dbReference>
<organism evidence="14 15">
    <name type="scientific">Vibrio viridaestus</name>
    <dbReference type="NCBI Taxonomy" id="2487322"/>
    <lineage>
        <taxon>Bacteria</taxon>
        <taxon>Pseudomonadati</taxon>
        <taxon>Pseudomonadota</taxon>
        <taxon>Gammaproteobacteria</taxon>
        <taxon>Vibrionales</taxon>
        <taxon>Vibrionaceae</taxon>
        <taxon>Vibrio</taxon>
    </lineage>
</organism>
<keyword evidence="15" id="KW-1185">Reference proteome</keyword>
<dbReference type="RefSeq" id="WP_124935418.1">
    <property type="nucleotide sequence ID" value="NZ_RJVQ01000001.1"/>
</dbReference>
<dbReference type="OrthoDB" id="9791520at2"/>
<name>A0A3N9TK56_9VIBR</name>
<dbReference type="EMBL" id="RJVQ01000001">
    <property type="protein sequence ID" value="RQW64768.1"/>
    <property type="molecule type" value="Genomic_DNA"/>
</dbReference>
<feature type="domain" description="Multidrug resistance protein MdtA-like barrel-sandwich hybrid" evidence="11">
    <location>
        <begin position="60"/>
        <end position="214"/>
    </location>
</feature>
<feature type="domain" description="Multidrug resistance protein MdtA-like alpha-helical hairpin" evidence="10">
    <location>
        <begin position="107"/>
        <end position="183"/>
    </location>
</feature>
<dbReference type="Proteomes" id="UP000281112">
    <property type="component" value="Unassembled WGS sequence"/>
</dbReference>
<proteinExistence type="inferred from homology"/>
<dbReference type="Pfam" id="PF25876">
    <property type="entry name" value="HH_MFP_RND"/>
    <property type="match status" value="1"/>
</dbReference>
<dbReference type="GO" id="GO:1990281">
    <property type="term" value="C:efflux pump complex"/>
    <property type="evidence" value="ECO:0007669"/>
    <property type="project" value="TreeGrafter"/>
</dbReference>
<gene>
    <name evidence="14" type="ORF">EES38_01600</name>
</gene>
<feature type="coiled-coil region" evidence="8">
    <location>
        <begin position="100"/>
        <end position="179"/>
    </location>
</feature>
<dbReference type="Gene3D" id="6.10.140.1990">
    <property type="match status" value="1"/>
</dbReference>
<dbReference type="InterPro" id="IPR030190">
    <property type="entry name" value="MacA_alpha-hairpin_sf"/>
</dbReference>
<dbReference type="GO" id="GO:0015562">
    <property type="term" value="F:efflux transmembrane transporter activity"/>
    <property type="evidence" value="ECO:0007669"/>
    <property type="project" value="TreeGrafter"/>
</dbReference>
<keyword evidence="4" id="KW-1003">Cell membrane</keyword>
<dbReference type="GO" id="GO:0030313">
    <property type="term" value="C:cell envelope"/>
    <property type="evidence" value="ECO:0007669"/>
    <property type="project" value="UniProtKB-SubCell"/>
</dbReference>
<keyword evidence="3" id="KW-0813">Transport</keyword>
<keyword evidence="7" id="KW-0472">Membrane</keyword>
<evidence type="ECO:0000256" key="9">
    <source>
        <dbReference type="SAM" id="MobiDB-lite"/>
    </source>
</evidence>
<feature type="domain" description="Multidrug resistance protein MdtA-like beta-barrel" evidence="12">
    <location>
        <begin position="221"/>
        <end position="310"/>
    </location>
</feature>
<reference evidence="14 15" key="1">
    <citation type="submission" date="2018-11" db="EMBL/GenBank/DDBJ databases">
        <title>Vibrio LJC006 sp. nov., isolated from seawater during the bloom of the enteromorpha.</title>
        <authorList>
            <person name="Liang J."/>
        </authorList>
    </citation>
    <scope>NUCLEOTIDE SEQUENCE [LARGE SCALE GENOMIC DNA]</scope>
    <source>
        <strain evidence="14 15">LJC006</strain>
    </source>
</reference>
<dbReference type="InterPro" id="IPR058624">
    <property type="entry name" value="MdtA-like_HH"/>
</dbReference>
<evidence type="ECO:0000256" key="2">
    <source>
        <dbReference type="ARBA" id="ARBA00009477"/>
    </source>
</evidence>
<dbReference type="InterPro" id="IPR058627">
    <property type="entry name" value="MdtA-like_C"/>
</dbReference>
<evidence type="ECO:0000259" key="13">
    <source>
        <dbReference type="Pfam" id="PF25967"/>
    </source>
</evidence>
<evidence type="ECO:0000256" key="4">
    <source>
        <dbReference type="ARBA" id="ARBA00022475"/>
    </source>
</evidence>
<evidence type="ECO:0000256" key="7">
    <source>
        <dbReference type="ARBA" id="ARBA00023136"/>
    </source>
</evidence>
<dbReference type="Pfam" id="PF25944">
    <property type="entry name" value="Beta-barrel_RND"/>
    <property type="match status" value="1"/>
</dbReference>
<feature type="domain" description="Multidrug resistance protein MdtA-like C-terminal permuted SH3" evidence="13">
    <location>
        <begin position="317"/>
        <end position="375"/>
    </location>
</feature>
<dbReference type="InterPro" id="IPR006143">
    <property type="entry name" value="RND_pump_MFP"/>
</dbReference>
<sequence length="393" mass="42416">MSKKVRNTVILVATLLIAGTASYFIWFNEEQAPSYATETVRKGNIENTVLASGMLQASKLVSVGAQVSGQVTKLDVKLGDEVKQGDLIAEIDSLTQQNALKEAQASLSSLRAQYKAKQAQIKQATLEFKRQKAMLADNASSRADYESAESDLAVYKAELDQLSAEIDQAKISVDSAKVDLSYTKIHAPMDGTVVYTAVEVGQTVNANQTTPTIVELADLDTMTVKAQISEADVINTFAGQPVYFTILGNSTKRYEGTLRSVEPGPTSMDGDDSDMTPDDDDAVYYNGLFDVTNPEHVLRIGMTAQVTIVLNQSNGTLLVPSQVLSVVDKSQSLYSVPVLNKKGILENKQVKVGINNKINAEILSGLNEGDKIVVGMPSGDSFTNKMRRGPMGF</sequence>
<dbReference type="Gene3D" id="2.40.30.170">
    <property type="match status" value="1"/>
</dbReference>
<dbReference type="Pfam" id="PF25917">
    <property type="entry name" value="BSH_RND"/>
    <property type="match status" value="1"/>
</dbReference>
<comment type="similarity">
    <text evidence="2">Belongs to the membrane fusion protein (MFP) (TC 8.A.1) family.</text>
</comment>
<evidence type="ECO:0000259" key="10">
    <source>
        <dbReference type="Pfam" id="PF25876"/>
    </source>
</evidence>
<dbReference type="AlphaFoldDB" id="A0A3N9TK56"/>
<dbReference type="InterPro" id="IPR058626">
    <property type="entry name" value="MdtA-like_b-barrel"/>
</dbReference>
<dbReference type="PANTHER" id="PTHR30469:SF33">
    <property type="entry name" value="SLR1207 PROTEIN"/>
    <property type="match status" value="1"/>
</dbReference>
<comment type="subcellular location">
    <subcellularLocation>
        <location evidence="1">Cell membrane</location>
    </subcellularLocation>
</comment>
<evidence type="ECO:0000256" key="8">
    <source>
        <dbReference type="SAM" id="Coils"/>
    </source>
</evidence>
<dbReference type="GO" id="GO:1990195">
    <property type="term" value="C:macrolide transmembrane transporter complex"/>
    <property type="evidence" value="ECO:0007669"/>
    <property type="project" value="InterPro"/>
</dbReference>
<evidence type="ECO:0000256" key="6">
    <source>
        <dbReference type="ARBA" id="ARBA00023054"/>
    </source>
</evidence>
<evidence type="ECO:0000256" key="3">
    <source>
        <dbReference type="ARBA" id="ARBA00022448"/>
    </source>
</evidence>
<keyword evidence="5" id="KW-0997">Cell inner membrane</keyword>
<evidence type="ECO:0000259" key="11">
    <source>
        <dbReference type="Pfam" id="PF25917"/>
    </source>
</evidence>
<evidence type="ECO:0000313" key="14">
    <source>
        <dbReference type="EMBL" id="RQW64768.1"/>
    </source>
</evidence>
<comment type="caution">
    <text evidence="14">The sequence shown here is derived from an EMBL/GenBank/DDBJ whole genome shotgun (WGS) entry which is preliminary data.</text>
</comment>
<dbReference type="InterPro" id="IPR058625">
    <property type="entry name" value="MdtA-like_BSH"/>
</dbReference>
<dbReference type="PANTHER" id="PTHR30469">
    <property type="entry name" value="MULTIDRUG RESISTANCE PROTEIN MDTA"/>
    <property type="match status" value="1"/>
</dbReference>
<keyword evidence="6 8" id="KW-0175">Coiled coil</keyword>
<dbReference type="NCBIfam" id="TIGR01730">
    <property type="entry name" value="RND_mfp"/>
    <property type="match status" value="1"/>
</dbReference>
<dbReference type="Pfam" id="PF25967">
    <property type="entry name" value="RND-MFP_C"/>
    <property type="match status" value="1"/>
</dbReference>
<dbReference type="Gene3D" id="2.40.420.20">
    <property type="match status" value="1"/>
</dbReference>
<accession>A0A3N9TK56</accession>